<dbReference type="InterPro" id="IPR036567">
    <property type="entry name" value="RHF-like"/>
</dbReference>
<proteinExistence type="predicted"/>
<dbReference type="SUPFAM" id="SSF69754">
    <property type="entry name" value="Ribosome binding protein Y (YfiA homologue)"/>
    <property type="match status" value="1"/>
</dbReference>
<sequence length="142" mass="15683">MNDTIPLDRIEATVRGRLPGAGDYLRRRVHEALAHAPQPVLAARATIARHNDPAVADKISASANVDLNGRTVHVDVDSATVAAAVDHLHDCLRRSLDRVERRGGGHRASRTRPSPAAGQDRAIVRHRTYSRHRLPWLTPWPI</sequence>
<protein>
    <recommendedName>
        <fullName evidence="4">Sigma 54 modulation protein / S30EA ribosomal protein</fullName>
    </recommendedName>
</protein>
<dbReference type="Proteomes" id="UP001597417">
    <property type="component" value="Unassembled WGS sequence"/>
</dbReference>
<evidence type="ECO:0008006" key="4">
    <source>
        <dbReference type="Google" id="ProtNLM"/>
    </source>
</evidence>
<gene>
    <name evidence="2" type="ORF">ACFSXZ_28650</name>
</gene>
<dbReference type="EMBL" id="JBHUKR010000017">
    <property type="protein sequence ID" value="MFD2420309.1"/>
    <property type="molecule type" value="Genomic_DNA"/>
</dbReference>
<feature type="region of interest" description="Disordered" evidence="1">
    <location>
        <begin position="98"/>
        <end position="120"/>
    </location>
</feature>
<evidence type="ECO:0000256" key="1">
    <source>
        <dbReference type="SAM" id="MobiDB-lite"/>
    </source>
</evidence>
<comment type="caution">
    <text evidence="2">The sequence shown here is derived from an EMBL/GenBank/DDBJ whole genome shotgun (WGS) entry which is preliminary data.</text>
</comment>
<evidence type="ECO:0000313" key="2">
    <source>
        <dbReference type="EMBL" id="MFD2420309.1"/>
    </source>
</evidence>
<keyword evidence="3" id="KW-1185">Reference proteome</keyword>
<accession>A0ABW5FZ47</accession>
<evidence type="ECO:0000313" key="3">
    <source>
        <dbReference type="Proteomes" id="UP001597417"/>
    </source>
</evidence>
<dbReference type="RefSeq" id="WP_378268332.1">
    <property type="nucleotide sequence ID" value="NZ_JBHUKR010000017.1"/>
</dbReference>
<organism evidence="2 3">
    <name type="scientific">Amycolatopsis pigmentata</name>
    <dbReference type="NCBI Taxonomy" id="450801"/>
    <lineage>
        <taxon>Bacteria</taxon>
        <taxon>Bacillati</taxon>
        <taxon>Actinomycetota</taxon>
        <taxon>Actinomycetes</taxon>
        <taxon>Pseudonocardiales</taxon>
        <taxon>Pseudonocardiaceae</taxon>
        <taxon>Amycolatopsis</taxon>
    </lineage>
</organism>
<dbReference type="Gene3D" id="3.30.160.100">
    <property type="entry name" value="Ribosome hibernation promotion factor-like"/>
    <property type="match status" value="1"/>
</dbReference>
<reference evidence="3" key="1">
    <citation type="journal article" date="2019" name="Int. J. Syst. Evol. Microbiol.">
        <title>The Global Catalogue of Microorganisms (GCM) 10K type strain sequencing project: providing services to taxonomists for standard genome sequencing and annotation.</title>
        <authorList>
            <consortium name="The Broad Institute Genomics Platform"/>
            <consortium name="The Broad Institute Genome Sequencing Center for Infectious Disease"/>
            <person name="Wu L."/>
            <person name="Ma J."/>
        </authorList>
    </citation>
    <scope>NUCLEOTIDE SEQUENCE [LARGE SCALE GENOMIC DNA]</scope>
    <source>
        <strain evidence="3">CGMCC 4.7645</strain>
    </source>
</reference>
<name>A0ABW5FZ47_9PSEU</name>